<protein>
    <submittedName>
        <fullName evidence="2">Uncharacterized protein</fullName>
    </submittedName>
</protein>
<dbReference type="GeneID" id="81432564"/>
<dbReference type="AlphaFoldDB" id="A0A9X0B5Y4"/>
<dbReference type="RefSeq" id="XP_056560116.1">
    <property type="nucleotide sequence ID" value="XM_056693387.1"/>
</dbReference>
<keyword evidence="1" id="KW-0732">Signal</keyword>
<reference evidence="2" key="1">
    <citation type="submission" date="2022-11" db="EMBL/GenBank/DDBJ databases">
        <authorList>
            <person name="Petersen C."/>
        </authorList>
    </citation>
    <scope>NUCLEOTIDE SEQUENCE</scope>
    <source>
        <strain evidence="2">IBT 29864</strain>
    </source>
</reference>
<evidence type="ECO:0000256" key="1">
    <source>
        <dbReference type="SAM" id="SignalP"/>
    </source>
</evidence>
<evidence type="ECO:0000313" key="2">
    <source>
        <dbReference type="EMBL" id="KAJ5389388.1"/>
    </source>
</evidence>
<comment type="caution">
    <text evidence="2">The sequence shown here is derived from an EMBL/GenBank/DDBJ whole genome shotgun (WGS) entry which is preliminary data.</text>
</comment>
<organism evidence="2 3">
    <name type="scientific">Penicillium cataractarum</name>
    <dbReference type="NCBI Taxonomy" id="2100454"/>
    <lineage>
        <taxon>Eukaryota</taxon>
        <taxon>Fungi</taxon>
        <taxon>Dikarya</taxon>
        <taxon>Ascomycota</taxon>
        <taxon>Pezizomycotina</taxon>
        <taxon>Eurotiomycetes</taxon>
        <taxon>Eurotiomycetidae</taxon>
        <taxon>Eurotiales</taxon>
        <taxon>Aspergillaceae</taxon>
        <taxon>Penicillium</taxon>
    </lineage>
</organism>
<reference evidence="2" key="2">
    <citation type="journal article" date="2023" name="IMA Fungus">
        <title>Comparative genomic study of the Penicillium genus elucidates a diverse pangenome and 15 lateral gene transfer events.</title>
        <authorList>
            <person name="Petersen C."/>
            <person name="Sorensen T."/>
            <person name="Nielsen M.R."/>
            <person name="Sondergaard T.E."/>
            <person name="Sorensen J.L."/>
            <person name="Fitzpatrick D.A."/>
            <person name="Frisvad J.C."/>
            <person name="Nielsen K.L."/>
        </authorList>
    </citation>
    <scope>NUCLEOTIDE SEQUENCE</scope>
    <source>
        <strain evidence="2">IBT 29864</strain>
    </source>
</reference>
<feature type="signal peptide" evidence="1">
    <location>
        <begin position="1"/>
        <end position="17"/>
    </location>
</feature>
<gene>
    <name evidence="2" type="ORF">N7496_000456</name>
</gene>
<sequence>MRIKFFATFGLVATAAAFPHDNDSRGSPATLEQRAAASTTTSASSKCTAGDTSTTAGVQAILDSTGAIDWLDIMFDTMPNGEKDWVNNIWKVIFPNEGTSPLTGCGDIGGDCNPDDMCSDYQSVMGYWVMRSVGILHSKINAVHDQLLWTGWLDGLSIDQISKDFSTVSPDQEWAKWISAAFSMAGGIATGIDLSKPLRGMIGFAAAGLTDVSLTKGGSDAVDTTSVENTLRNIVGAAGNYVASILTNATGGGESTTLPIYTYTTLEHGTSRFFADNTILLDENKDNSSFVAAYKAFADNVVCLRHYPRNLAVLMMRQEKKLVDAAMKTAWYVLVGEENTKEKDCTMTGAYWLEAKSGEYRCFYLTRPSDSHDCGNSDPKTV</sequence>
<name>A0A9X0B5Y4_9EURO</name>
<dbReference type="Proteomes" id="UP001147782">
    <property type="component" value="Unassembled WGS sequence"/>
</dbReference>
<dbReference type="OrthoDB" id="5099141at2759"/>
<evidence type="ECO:0000313" key="3">
    <source>
        <dbReference type="Proteomes" id="UP001147782"/>
    </source>
</evidence>
<accession>A0A9X0B5Y4</accession>
<dbReference type="EMBL" id="JAPZBS010000001">
    <property type="protein sequence ID" value="KAJ5389388.1"/>
    <property type="molecule type" value="Genomic_DNA"/>
</dbReference>
<keyword evidence="3" id="KW-1185">Reference proteome</keyword>
<proteinExistence type="predicted"/>
<feature type="chain" id="PRO_5040878490" evidence="1">
    <location>
        <begin position="18"/>
        <end position="382"/>
    </location>
</feature>